<dbReference type="SUPFAM" id="SSF52200">
    <property type="entry name" value="Toll/Interleukin receptor TIR domain"/>
    <property type="match status" value="1"/>
</dbReference>
<keyword evidence="3" id="KW-1185">Reference proteome</keyword>
<dbReference type="RefSeq" id="WP_186744169.1">
    <property type="nucleotide sequence ID" value="NZ_CP060394.1"/>
</dbReference>
<dbReference type="AlphaFoldDB" id="A0A7G8BKI3"/>
<dbReference type="Pfam" id="PF13676">
    <property type="entry name" value="TIR_2"/>
    <property type="match status" value="1"/>
</dbReference>
<reference evidence="2 3" key="1">
    <citation type="submission" date="2020-08" db="EMBL/GenBank/DDBJ databases">
        <title>Edaphobacter telluris sp. nov. and Acidobacterium dinghuensis sp. nov., two acidobacteria isolated from forest soil.</title>
        <authorList>
            <person name="Fu J."/>
            <person name="Qiu L."/>
        </authorList>
    </citation>
    <scope>NUCLEOTIDE SEQUENCE [LARGE SCALE GENOMIC DNA]</scope>
    <source>
        <strain evidence="2">4Y35</strain>
    </source>
</reference>
<dbReference type="Proteomes" id="UP000515312">
    <property type="component" value="Chromosome"/>
</dbReference>
<dbReference type="Gene3D" id="3.40.50.10140">
    <property type="entry name" value="Toll/interleukin-1 receptor homology (TIR) domain"/>
    <property type="match status" value="1"/>
</dbReference>
<evidence type="ECO:0000259" key="1">
    <source>
        <dbReference type="PROSITE" id="PS50104"/>
    </source>
</evidence>
<keyword evidence="2" id="KW-0675">Receptor</keyword>
<feature type="domain" description="TIR" evidence="1">
    <location>
        <begin position="1"/>
        <end position="90"/>
    </location>
</feature>
<dbReference type="InterPro" id="IPR000157">
    <property type="entry name" value="TIR_dom"/>
</dbReference>
<evidence type="ECO:0000313" key="3">
    <source>
        <dbReference type="Proteomes" id="UP000515312"/>
    </source>
</evidence>
<dbReference type="KEGG" id="adin:H7849_03495"/>
<sequence length="100" mass="11426">MLDKADVVLLLVSSDFLSSQYCYDIEVKRALELHESGKVRVIPIILRPCEWHRALFSQLQALPTGGQAVTHWRDQDTAFYDITRGIREAVNSIRMPSPKN</sequence>
<protein>
    <submittedName>
        <fullName evidence="2">Toll/interleukin-1 receptor domain-containing protein</fullName>
    </submittedName>
</protein>
<accession>A0A7G8BKI3</accession>
<organism evidence="2 3">
    <name type="scientific">Alloacidobacterium dinghuense</name>
    <dbReference type="NCBI Taxonomy" id="2763107"/>
    <lineage>
        <taxon>Bacteria</taxon>
        <taxon>Pseudomonadati</taxon>
        <taxon>Acidobacteriota</taxon>
        <taxon>Terriglobia</taxon>
        <taxon>Terriglobales</taxon>
        <taxon>Acidobacteriaceae</taxon>
        <taxon>Alloacidobacterium</taxon>
    </lineage>
</organism>
<name>A0A7G8BKI3_9BACT</name>
<dbReference type="InterPro" id="IPR035897">
    <property type="entry name" value="Toll_tir_struct_dom_sf"/>
</dbReference>
<gene>
    <name evidence="2" type="ORF">H7849_03495</name>
</gene>
<dbReference type="GO" id="GO:0007165">
    <property type="term" value="P:signal transduction"/>
    <property type="evidence" value="ECO:0007669"/>
    <property type="project" value="InterPro"/>
</dbReference>
<proteinExistence type="predicted"/>
<evidence type="ECO:0000313" key="2">
    <source>
        <dbReference type="EMBL" id="QNI33053.1"/>
    </source>
</evidence>
<dbReference type="EMBL" id="CP060394">
    <property type="protein sequence ID" value="QNI33053.1"/>
    <property type="molecule type" value="Genomic_DNA"/>
</dbReference>
<dbReference type="PROSITE" id="PS50104">
    <property type="entry name" value="TIR"/>
    <property type="match status" value="1"/>
</dbReference>